<proteinExistence type="predicted"/>
<name>A0A0F9UHP8_9ZZZZ</name>
<gene>
    <name evidence="1" type="ORF">LCGC14_0264210</name>
</gene>
<reference evidence="1" key="1">
    <citation type="journal article" date="2015" name="Nature">
        <title>Complex archaea that bridge the gap between prokaryotes and eukaryotes.</title>
        <authorList>
            <person name="Spang A."/>
            <person name="Saw J.H."/>
            <person name="Jorgensen S.L."/>
            <person name="Zaremba-Niedzwiedzka K."/>
            <person name="Martijn J."/>
            <person name="Lind A.E."/>
            <person name="van Eijk R."/>
            <person name="Schleper C."/>
            <person name="Guy L."/>
            <person name="Ettema T.J."/>
        </authorList>
    </citation>
    <scope>NUCLEOTIDE SEQUENCE</scope>
</reference>
<sequence length="68" mass="7597">MTPQAKQWELIHEIALMLWALSKASARIESLLGVSLQKADLKEIDNALIHKLVNLEYRPCACSGEHAV</sequence>
<comment type="caution">
    <text evidence="1">The sequence shown here is derived from an EMBL/GenBank/DDBJ whole genome shotgun (WGS) entry which is preliminary data.</text>
</comment>
<dbReference type="AlphaFoldDB" id="A0A0F9UHP8"/>
<accession>A0A0F9UHP8</accession>
<organism evidence="1">
    <name type="scientific">marine sediment metagenome</name>
    <dbReference type="NCBI Taxonomy" id="412755"/>
    <lineage>
        <taxon>unclassified sequences</taxon>
        <taxon>metagenomes</taxon>
        <taxon>ecological metagenomes</taxon>
    </lineage>
</organism>
<evidence type="ECO:0000313" key="1">
    <source>
        <dbReference type="EMBL" id="KKN86862.1"/>
    </source>
</evidence>
<dbReference type="EMBL" id="LAZR01000143">
    <property type="protein sequence ID" value="KKN86862.1"/>
    <property type="molecule type" value="Genomic_DNA"/>
</dbReference>
<protein>
    <submittedName>
        <fullName evidence="1">Uncharacterized protein</fullName>
    </submittedName>
</protein>